<reference evidence="5 6" key="1">
    <citation type="submission" date="2019-09" db="EMBL/GenBank/DDBJ databases">
        <title>Nocardioides panacisoli sp. nov., isolated from the soil of a ginseng field.</title>
        <authorList>
            <person name="Cho C."/>
        </authorList>
    </citation>
    <scope>NUCLEOTIDE SEQUENCE [LARGE SCALE GENOMIC DNA]</scope>
    <source>
        <strain evidence="5 6">BN130099</strain>
    </source>
</reference>
<comment type="caution">
    <text evidence="5">The sequence shown here is derived from an EMBL/GenBank/DDBJ whole genome shotgun (WGS) entry which is preliminary data.</text>
</comment>
<evidence type="ECO:0000256" key="3">
    <source>
        <dbReference type="SAM" id="MobiDB-lite"/>
    </source>
</evidence>
<evidence type="ECO:0000256" key="2">
    <source>
        <dbReference type="ARBA" id="ARBA00022525"/>
    </source>
</evidence>
<dbReference type="AlphaFoldDB" id="A0A5B1LLW2"/>
<evidence type="ECO:0000313" key="5">
    <source>
        <dbReference type="EMBL" id="KAA1421523.1"/>
    </source>
</evidence>
<dbReference type="InterPro" id="IPR050557">
    <property type="entry name" value="RTX_toxin/Mannuronan_C5-epim"/>
</dbReference>
<dbReference type="PROSITE" id="PS51318">
    <property type="entry name" value="TAT"/>
    <property type="match status" value="1"/>
</dbReference>
<name>A0A5B1LLW2_9ACTN</name>
<dbReference type="Gene3D" id="2.150.10.10">
    <property type="entry name" value="Serralysin-like metalloprotease, C-terminal"/>
    <property type="match status" value="1"/>
</dbReference>
<evidence type="ECO:0000256" key="4">
    <source>
        <dbReference type="SAM" id="SignalP"/>
    </source>
</evidence>
<evidence type="ECO:0000313" key="6">
    <source>
        <dbReference type="Proteomes" id="UP000325003"/>
    </source>
</evidence>
<dbReference type="RefSeq" id="WP_149726983.1">
    <property type="nucleotide sequence ID" value="NZ_VUJV01000001.1"/>
</dbReference>
<gene>
    <name evidence="5" type="ORF">F0U44_04340</name>
</gene>
<keyword evidence="4" id="KW-0732">Signal</keyword>
<feature type="region of interest" description="Disordered" evidence="3">
    <location>
        <begin position="207"/>
        <end position="260"/>
    </location>
</feature>
<sequence>MTPRRPLVGTCLASVVMAAALAVVVLPDGADARPTRAERQERIVRPATLKRTDDGYYFGAWGQNSKVTVTLVEDGLKFRDARTARWELLARVCTNVPVRRGVAAICPVPPGVSVANPLTIDFEMRLGDDTVTTSALPAEFQASVLADAGRDVIRTGPGDDFINGAFDHDEIWAGDGNDWVRSGEGSDLVFGEGGEDRLVGGEVGDVLHGGDGNDSVEGGPGDDTMYGDAGADTLKCGPGSDSADVDPADEHRFDCEHVAP</sequence>
<dbReference type="PRINTS" id="PR00313">
    <property type="entry name" value="CABNDNGRPT"/>
</dbReference>
<dbReference type="InterPro" id="IPR011049">
    <property type="entry name" value="Serralysin-like_metalloprot_C"/>
</dbReference>
<evidence type="ECO:0000256" key="1">
    <source>
        <dbReference type="ARBA" id="ARBA00004613"/>
    </source>
</evidence>
<accession>A0A5B1LLW2</accession>
<organism evidence="5 6">
    <name type="scientific">Nocardioides humilatus</name>
    <dbReference type="NCBI Taxonomy" id="2607660"/>
    <lineage>
        <taxon>Bacteria</taxon>
        <taxon>Bacillati</taxon>
        <taxon>Actinomycetota</taxon>
        <taxon>Actinomycetes</taxon>
        <taxon>Propionibacteriales</taxon>
        <taxon>Nocardioidaceae</taxon>
        <taxon>Nocardioides</taxon>
    </lineage>
</organism>
<dbReference type="PANTHER" id="PTHR38340:SF1">
    <property type="entry name" value="S-LAYER PROTEIN"/>
    <property type="match status" value="1"/>
</dbReference>
<protein>
    <submittedName>
        <fullName evidence="5">Calcium-binding protein</fullName>
    </submittedName>
</protein>
<feature type="chain" id="PRO_5038600394" evidence="4">
    <location>
        <begin position="23"/>
        <end position="260"/>
    </location>
</feature>
<comment type="subcellular location">
    <subcellularLocation>
        <location evidence="1">Secreted</location>
    </subcellularLocation>
</comment>
<keyword evidence="2" id="KW-0964">Secreted</keyword>
<keyword evidence="6" id="KW-1185">Reference proteome</keyword>
<dbReference type="GO" id="GO:0005576">
    <property type="term" value="C:extracellular region"/>
    <property type="evidence" value="ECO:0007669"/>
    <property type="project" value="UniProtKB-SubCell"/>
</dbReference>
<dbReference type="GO" id="GO:0005509">
    <property type="term" value="F:calcium ion binding"/>
    <property type="evidence" value="ECO:0007669"/>
    <property type="project" value="InterPro"/>
</dbReference>
<feature type="compositionally biased region" description="Basic and acidic residues" evidence="3">
    <location>
        <begin position="248"/>
        <end position="260"/>
    </location>
</feature>
<dbReference type="Proteomes" id="UP000325003">
    <property type="component" value="Unassembled WGS sequence"/>
</dbReference>
<dbReference type="EMBL" id="VUJV01000001">
    <property type="protein sequence ID" value="KAA1421523.1"/>
    <property type="molecule type" value="Genomic_DNA"/>
</dbReference>
<dbReference type="Pfam" id="PF00353">
    <property type="entry name" value="HemolysinCabind"/>
    <property type="match status" value="2"/>
</dbReference>
<reference evidence="5 6" key="2">
    <citation type="submission" date="2019-09" db="EMBL/GenBank/DDBJ databases">
        <authorList>
            <person name="Jin C."/>
        </authorList>
    </citation>
    <scope>NUCLEOTIDE SEQUENCE [LARGE SCALE GENOMIC DNA]</scope>
    <source>
        <strain evidence="5 6">BN130099</strain>
    </source>
</reference>
<proteinExistence type="predicted"/>
<dbReference type="InterPro" id="IPR001343">
    <property type="entry name" value="Hemolysn_Ca-bd"/>
</dbReference>
<feature type="signal peptide" evidence="4">
    <location>
        <begin position="1"/>
        <end position="22"/>
    </location>
</feature>
<dbReference type="SUPFAM" id="SSF51120">
    <property type="entry name" value="beta-Roll"/>
    <property type="match status" value="1"/>
</dbReference>
<dbReference type="PANTHER" id="PTHR38340">
    <property type="entry name" value="S-LAYER PROTEIN"/>
    <property type="match status" value="1"/>
</dbReference>
<dbReference type="InterPro" id="IPR006311">
    <property type="entry name" value="TAT_signal"/>
</dbReference>